<dbReference type="SUPFAM" id="SSF54285">
    <property type="entry name" value="MoaD/ThiS"/>
    <property type="match status" value="1"/>
</dbReference>
<evidence type="ECO:0000313" key="1">
    <source>
        <dbReference type="EMBL" id="BBO68134.1"/>
    </source>
</evidence>
<dbReference type="Pfam" id="PF02597">
    <property type="entry name" value="ThiS"/>
    <property type="match status" value="1"/>
</dbReference>
<dbReference type="InterPro" id="IPR003749">
    <property type="entry name" value="ThiS/MoaD-like"/>
</dbReference>
<dbReference type="EMBL" id="AP021874">
    <property type="protein sequence ID" value="BBO68134.1"/>
    <property type="molecule type" value="Genomic_DNA"/>
</dbReference>
<proteinExistence type="predicted"/>
<organism evidence="1 2">
    <name type="scientific">Desulfosarcina alkanivorans</name>
    <dbReference type="NCBI Taxonomy" id="571177"/>
    <lineage>
        <taxon>Bacteria</taxon>
        <taxon>Pseudomonadati</taxon>
        <taxon>Thermodesulfobacteriota</taxon>
        <taxon>Desulfobacteria</taxon>
        <taxon>Desulfobacterales</taxon>
        <taxon>Desulfosarcinaceae</taxon>
        <taxon>Desulfosarcina</taxon>
    </lineage>
</organism>
<evidence type="ECO:0008006" key="3">
    <source>
        <dbReference type="Google" id="ProtNLM"/>
    </source>
</evidence>
<keyword evidence="2" id="KW-1185">Reference proteome</keyword>
<protein>
    <recommendedName>
        <fullName evidence="3">Thiamine biosynthesis protein ThiS</fullName>
    </recommendedName>
</protein>
<dbReference type="AlphaFoldDB" id="A0A5K7YP44"/>
<name>A0A5K7YP44_9BACT</name>
<evidence type="ECO:0000313" key="2">
    <source>
        <dbReference type="Proteomes" id="UP000427906"/>
    </source>
</evidence>
<accession>A0A5K7YP44</accession>
<sequence length="67" mass="7424">MIEIILNDLPQQVPANTSLEALIRDLGEADPDLIVELNGRFVYARDYATTFVTAGDRLEFINPNFGG</sequence>
<dbReference type="Proteomes" id="UP000427906">
    <property type="component" value="Chromosome"/>
</dbReference>
<dbReference type="KEGG" id="dalk:DSCA_20640"/>
<dbReference type="InterPro" id="IPR010035">
    <property type="entry name" value="Thi_S"/>
</dbReference>
<reference evidence="1 2" key="1">
    <citation type="submission" date="2019-11" db="EMBL/GenBank/DDBJ databases">
        <title>Comparative genomics of hydrocarbon-degrading Desulfosarcina strains.</title>
        <authorList>
            <person name="Watanabe M."/>
            <person name="Kojima H."/>
            <person name="Fukui M."/>
        </authorList>
    </citation>
    <scope>NUCLEOTIDE SEQUENCE [LARGE SCALE GENOMIC DNA]</scope>
    <source>
        <strain evidence="1 2">PL12</strain>
    </source>
</reference>
<gene>
    <name evidence="1" type="ORF">DSCA_20640</name>
</gene>
<dbReference type="Gene3D" id="3.10.20.30">
    <property type="match status" value="1"/>
</dbReference>
<dbReference type="RefSeq" id="WP_167527698.1">
    <property type="nucleotide sequence ID" value="NZ_AP021874.1"/>
</dbReference>
<dbReference type="InterPro" id="IPR012675">
    <property type="entry name" value="Beta-grasp_dom_sf"/>
</dbReference>
<dbReference type="NCBIfam" id="TIGR01683">
    <property type="entry name" value="thiS"/>
    <property type="match status" value="1"/>
</dbReference>
<dbReference type="InterPro" id="IPR016155">
    <property type="entry name" value="Mopterin_synth/thiamin_S_b"/>
</dbReference>
<dbReference type="CDD" id="cd00565">
    <property type="entry name" value="Ubl_ThiS"/>
    <property type="match status" value="1"/>
</dbReference>